<name>A0ABV2JW31_9GAMM</name>
<dbReference type="RefSeq" id="WP_354013414.1">
    <property type="nucleotide sequence ID" value="NZ_JBEPMU010000002.1"/>
</dbReference>
<dbReference type="EMBL" id="JBEPMU010000002">
    <property type="protein sequence ID" value="MET3651998.1"/>
    <property type="molecule type" value="Genomic_DNA"/>
</dbReference>
<keyword evidence="2" id="KW-1185">Reference proteome</keyword>
<protein>
    <submittedName>
        <fullName evidence="1">Uncharacterized protein</fullName>
    </submittedName>
</protein>
<organism evidence="1 2">
    <name type="scientific">Dyella japonica</name>
    <dbReference type="NCBI Taxonomy" id="231455"/>
    <lineage>
        <taxon>Bacteria</taxon>
        <taxon>Pseudomonadati</taxon>
        <taxon>Pseudomonadota</taxon>
        <taxon>Gammaproteobacteria</taxon>
        <taxon>Lysobacterales</taxon>
        <taxon>Rhodanobacteraceae</taxon>
        <taxon>Dyella</taxon>
    </lineage>
</organism>
<evidence type="ECO:0000313" key="1">
    <source>
        <dbReference type="EMBL" id="MET3651998.1"/>
    </source>
</evidence>
<gene>
    <name evidence="1" type="ORF">ABIC75_001720</name>
</gene>
<reference evidence="1 2" key="1">
    <citation type="submission" date="2024-06" db="EMBL/GenBank/DDBJ databases">
        <title>Sorghum-associated microbial communities from plants grown in Nebraska, USA.</title>
        <authorList>
            <person name="Schachtman D."/>
        </authorList>
    </citation>
    <scope>NUCLEOTIDE SEQUENCE [LARGE SCALE GENOMIC DNA]</scope>
    <source>
        <strain evidence="1 2">1073</strain>
    </source>
</reference>
<comment type="caution">
    <text evidence="1">The sequence shown here is derived from an EMBL/GenBank/DDBJ whole genome shotgun (WGS) entry which is preliminary data.</text>
</comment>
<evidence type="ECO:0000313" key="2">
    <source>
        <dbReference type="Proteomes" id="UP001549184"/>
    </source>
</evidence>
<sequence>MSGLFPQRNDYGDGSFDELATELRALGITRVGDFKRLMTRYRRALLSFDRAPRSGFERRLAIHDLGAAFVADRERRQYWFAYPGLVRTAIEMHFGEDAVPSKREE</sequence>
<proteinExistence type="predicted"/>
<accession>A0ABV2JW31</accession>
<dbReference type="Proteomes" id="UP001549184">
    <property type="component" value="Unassembled WGS sequence"/>
</dbReference>